<dbReference type="Gene3D" id="1.20.1720.10">
    <property type="entry name" value="Multidrug resistance protein D"/>
    <property type="match status" value="1"/>
</dbReference>
<feature type="transmembrane region" description="Helical" evidence="7">
    <location>
        <begin position="321"/>
        <end position="342"/>
    </location>
</feature>
<dbReference type="GO" id="GO:0016020">
    <property type="term" value="C:membrane"/>
    <property type="evidence" value="ECO:0007669"/>
    <property type="project" value="UniProtKB-SubCell"/>
</dbReference>
<feature type="transmembrane region" description="Helical" evidence="7">
    <location>
        <begin position="245"/>
        <end position="264"/>
    </location>
</feature>
<feature type="transmembrane region" description="Helical" evidence="7">
    <location>
        <begin position="443"/>
        <end position="465"/>
    </location>
</feature>
<feature type="transmembrane region" description="Helical" evidence="7">
    <location>
        <begin position="161"/>
        <end position="181"/>
    </location>
</feature>
<feature type="transmembrane region" description="Helical" evidence="7">
    <location>
        <begin position="284"/>
        <end position="309"/>
    </location>
</feature>
<dbReference type="PRINTS" id="PR01036">
    <property type="entry name" value="TCRTETB"/>
</dbReference>
<organism evidence="9 10">
    <name type="scientific">Roseomonas mucosa</name>
    <dbReference type="NCBI Taxonomy" id="207340"/>
    <lineage>
        <taxon>Bacteria</taxon>
        <taxon>Pseudomonadati</taxon>
        <taxon>Pseudomonadota</taxon>
        <taxon>Alphaproteobacteria</taxon>
        <taxon>Acetobacterales</taxon>
        <taxon>Roseomonadaceae</taxon>
        <taxon>Roseomonas</taxon>
    </lineage>
</organism>
<dbReference type="AlphaFoldDB" id="A0A379MXC2"/>
<keyword evidence="3 7" id="KW-0812">Transmembrane</keyword>
<gene>
    <name evidence="9" type="primary">stp_1</name>
    <name evidence="9" type="ORF">NCTC13291_01028</name>
</gene>
<dbReference type="InterPro" id="IPR036259">
    <property type="entry name" value="MFS_trans_sf"/>
</dbReference>
<feature type="region of interest" description="Disordered" evidence="6">
    <location>
        <begin position="1"/>
        <end position="20"/>
    </location>
</feature>
<comment type="subcellular location">
    <subcellularLocation>
        <location evidence="1">Membrane</location>
        <topology evidence="1">Multi-pass membrane protein</topology>
    </subcellularLocation>
</comment>
<evidence type="ECO:0000256" key="2">
    <source>
        <dbReference type="ARBA" id="ARBA00022448"/>
    </source>
</evidence>
<dbReference type="CDD" id="cd17321">
    <property type="entry name" value="MFS_MMR_MDR_like"/>
    <property type="match status" value="1"/>
</dbReference>
<dbReference type="Pfam" id="PF07690">
    <property type="entry name" value="MFS_1"/>
    <property type="match status" value="2"/>
</dbReference>
<keyword evidence="4 7" id="KW-1133">Transmembrane helix</keyword>
<dbReference type="Proteomes" id="UP000254919">
    <property type="component" value="Unassembled WGS sequence"/>
</dbReference>
<dbReference type="PROSITE" id="PS50850">
    <property type="entry name" value="MFS"/>
    <property type="match status" value="1"/>
</dbReference>
<dbReference type="SUPFAM" id="SSF103473">
    <property type="entry name" value="MFS general substrate transporter"/>
    <property type="match status" value="1"/>
</dbReference>
<dbReference type="PANTHER" id="PTHR42718:SF9">
    <property type="entry name" value="MAJOR FACILITATOR SUPERFAMILY MULTIDRUG TRANSPORTER MFSC"/>
    <property type="match status" value="1"/>
</dbReference>
<feature type="transmembrane region" description="Helical" evidence="7">
    <location>
        <begin position="219"/>
        <end position="239"/>
    </location>
</feature>
<evidence type="ECO:0000256" key="6">
    <source>
        <dbReference type="SAM" id="MobiDB-lite"/>
    </source>
</evidence>
<reference evidence="9 10" key="1">
    <citation type="submission" date="2018-06" db="EMBL/GenBank/DDBJ databases">
        <authorList>
            <consortium name="Pathogen Informatics"/>
            <person name="Doyle S."/>
        </authorList>
    </citation>
    <scope>NUCLEOTIDE SEQUENCE [LARGE SCALE GENOMIC DNA]</scope>
    <source>
        <strain evidence="9 10">NCTC13291</strain>
    </source>
</reference>
<dbReference type="GeneID" id="99632084"/>
<dbReference type="InterPro" id="IPR020846">
    <property type="entry name" value="MFS_dom"/>
</dbReference>
<dbReference type="FunFam" id="1.20.1720.10:FF:000011">
    <property type="entry name" value="Transporter, major facilitator family"/>
    <property type="match status" value="1"/>
</dbReference>
<evidence type="ECO:0000313" key="10">
    <source>
        <dbReference type="Proteomes" id="UP000254919"/>
    </source>
</evidence>
<evidence type="ECO:0000256" key="7">
    <source>
        <dbReference type="SAM" id="Phobius"/>
    </source>
</evidence>
<dbReference type="InterPro" id="IPR011701">
    <property type="entry name" value="MFS"/>
</dbReference>
<evidence type="ECO:0000256" key="4">
    <source>
        <dbReference type="ARBA" id="ARBA00022989"/>
    </source>
</evidence>
<feature type="transmembrane region" description="Helical" evidence="7">
    <location>
        <begin position="132"/>
        <end position="149"/>
    </location>
</feature>
<dbReference type="PANTHER" id="PTHR42718">
    <property type="entry name" value="MAJOR FACILITATOR SUPERFAMILY MULTIDRUG TRANSPORTER MFSC"/>
    <property type="match status" value="1"/>
</dbReference>
<feature type="domain" description="Major facilitator superfamily (MFS) profile" evidence="8">
    <location>
        <begin position="33"/>
        <end position="468"/>
    </location>
</feature>
<feature type="transmembrane region" description="Helical" evidence="7">
    <location>
        <begin position="187"/>
        <end position="207"/>
    </location>
</feature>
<dbReference type="GO" id="GO:0022857">
    <property type="term" value="F:transmembrane transporter activity"/>
    <property type="evidence" value="ECO:0007669"/>
    <property type="project" value="InterPro"/>
</dbReference>
<feature type="transmembrane region" description="Helical" evidence="7">
    <location>
        <begin position="99"/>
        <end position="126"/>
    </location>
</feature>
<sequence>MNVSEQPAATRPAPPPGPFLHPDGLPMPRRLWSVVAIALAITMAVLDGAIANVALPTLSEELGVAPSASIWVVNAYQLVITISLLPLASLGEILGFRRVYLAGLVVFTVASAACALSDTLVTLTLWRVVQGLGASGIMAVNAALIRFTYPHSQLGRGIGVNALVVAVSSAIGPTVASAILAVANWPWLFAVNVPIGILALAIGWRSLPHSPLSKRRFDTASALLCALTFGMLIMALDGIAHGEGLGLSGLLLAVAIGAGVALVLRQLSMTAPLLPVDLMRIPVFALSVGTSVCSFLAQMLAFASLPFLLQTQLGFTAVETGLMMTPWPLATAVLAPIAGRLADRHNPGLLGALGLAAFAAGLAALALLPTHPSAADIAWRMALAGAGFGLFQSPNNRAMIGSAPRERAGGAGGMLSTARLLGQTIGAACVALVLARFGGQGPVVALGLGATAAILAAIVSSFRMLPGNARRD</sequence>
<evidence type="ECO:0000259" key="8">
    <source>
        <dbReference type="PROSITE" id="PS50850"/>
    </source>
</evidence>
<feature type="transmembrane region" description="Helical" evidence="7">
    <location>
        <begin position="67"/>
        <end position="87"/>
    </location>
</feature>
<keyword evidence="2" id="KW-0813">Transport</keyword>
<dbReference type="FunFam" id="1.20.1250.20:FF:000168">
    <property type="entry name" value="Transporter, major facilitator family"/>
    <property type="match status" value="1"/>
</dbReference>
<feature type="transmembrane region" description="Helical" evidence="7">
    <location>
        <begin position="349"/>
        <end position="371"/>
    </location>
</feature>
<evidence type="ECO:0000256" key="1">
    <source>
        <dbReference type="ARBA" id="ARBA00004141"/>
    </source>
</evidence>
<proteinExistence type="predicted"/>
<protein>
    <submittedName>
        <fullName evidence="9">Spectinomycin tetracycline efflux pump</fullName>
    </submittedName>
</protein>
<evidence type="ECO:0000313" key="9">
    <source>
        <dbReference type="EMBL" id="SUE39031.1"/>
    </source>
</evidence>
<dbReference type="EMBL" id="UGVN01000001">
    <property type="protein sequence ID" value="SUE39031.1"/>
    <property type="molecule type" value="Genomic_DNA"/>
</dbReference>
<dbReference type="Gene3D" id="1.20.1250.20">
    <property type="entry name" value="MFS general substrate transporter like domains"/>
    <property type="match status" value="1"/>
</dbReference>
<keyword evidence="5 7" id="KW-0472">Membrane</keyword>
<name>A0A379MXC2_9PROT</name>
<feature type="transmembrane region" description="Helical" evidence="7">
    <location>
        <begin position="31"/>
        <end position="55"/>
    </location>
</feature>
<evidence type="ECO:0000256" key="5">
    <source>
        <dbReference type="ARBA" id="ARBA00023136"/>
    </source>
</evidence>
<accession>A0A379MXC2</accession>
<dbReference type="RefSeq" id="WP_115359189.1">
    <property type="nucleotide sequence ID" value="NZ_AP031462.1"/>
</dbReference>
<evidence type="ECO:0000256" key="3">
    <source>
        <dbReference type="ARBA" id="ARBA00022692"/>
    </source>
</evidence>